<name>F2TL41_AJEDA</name>
<dbReference type="EMBL" id="GG749459">
    <property type="protein sequence ID" value="EGE83954.2"/>
    <property type="molecule type" value="Genomic_DNA"/>
</dbReference>
<proteinExistence type="predicted"/>
<feature type="region of interest" description="Disordered" evidence="1">
    <location>
        <begin position="1"/>
        <end position="21"/>
    </location>
</feature>
<gene>
    <name evidence="2" type="ORF">BDDG_06899</name>
</gene>
<protein>
    <submittedName>
        <fullName evidence="2">Uncharacterized protein</fullName>
    </submittedName>
</protein>
<dbReference type="Proteomes" id="UP000007802">
    <property type="component" value="Unassembled WGS sequence"/>
</dbReference>
<organism evidence="2">
    <name type="scientific">Ajellomyces dermatitidis (strain ATCC 18188 / CBS 674.68)</name>
    <name type="common">Blastomyces dermatitidis</name>
    <dbReference type="NCBI Taxonomy" id="653446"/>
    <lineage>
        <taxon>Eukaryota</taxon>
        <taxon>Fungi</taxon>
        <taxon>Dikarya</taxon>
        <taxon>Ascomycota</taxon>
        <taxon>Pezizomycotina</taxon>
        <taxon>Eurotiomycetes</taxon>
        <taxon>Eurotiomycetidae</taxon>
        <taxon>Onygenales</taxon>
        <taxon>Ajellomycetaceae</taxon>
        <taxon>Blastomyces</taxon>
    </lineage>
</organism>
<reference evidence="2" key="1">
    <citation type="submission" date="2010-03" db="EMBL/GenBank/DDBJ databases">
        <title>Annotation of Blastomyces dermatitidis strain ATCC 18188.</title>
        <authorList>
            <consortium name="The Broad Institute Genome Sequencing Platform"/>
            <consortium name="Broad Institute Genome Sequencing Center for Infectious Disease."/>
            <person name="Cuomo C."/>
            <person name="Klein B."/>
            <person name="Sullivan T."/>
            <person name="Heitman J."/>
            <person name="Young S."/>
            <person name="Zeng Q."/>
            <person name="Gargeya S."/>
            <person name="Alvarado L."/>
            <person name="Berlin A.M."/>
            <person name="Chapman S.B."/>
            <person name="Chen Z."/>
            <person name="Freedman E."/>
            <person name="Gellesch M."/>
            <person name="Goldberg J."/>
            <person name="Griggs A."/>
            <person name="Gujja S."/>
            <person name="Heilman E."/>
            <person name="Heiman D."/>
            <person name="Howarth C."/>
            <person name="Mehta T."/>
            <person name="Neiman D."/>
            <person name="Pearson M."/>
            <person name="Roberts A."/>
            <person name="Saif S."/>
            <person name="Shea T."/>
            <person name="Shenoy N."/>
            <person name="Sisk P."/>
            <person name="Stolte C."/>
            <person name="Sykes S."/>
            <person name="White J."/>
            <person name="Yandava C."/>
            <person name="Haas B."/>
            <person name="Nusbaum C."/>
            <person name="Birren B."/>
        </authorList>
    </citation>
    <scope>NUCLEOTIDE SEQUENCE [LARGE SCALE GENOMIC DNA]</scope>
    <source>
        <strain evidence="2">ATCC 18188</strain>
    </source>
</reference>
<dbReference type="HOGENOM" id="CLU_1209526_0_0_1"/>
<dbReference type="AlphaFoldDB" id="F2TL41"/>
<evidence type="ECO:0000256" key="1">
    <source>
        <dbReference type="SAM" id="MobiDB-lite"/>
    </source>
</evidence>
<accession>F2TL41</accession>
<sequence length="57" mass="6327">MGYDIVAADDQNGKSTGQSKLSRKQRLHYLKLVDANFGPGFDAIGHYEGRHRAETCC</sequence>
<evidence type="ECO:0000313" key="2">
    <source>
        <dbReference type="EMBL" id="EGE83954.2"/>
    </source>
</evidence>